<dbReference type="PANTHER" id="PTHR23402:SF1">
    <property type="entry name" value="PYROGLUTAMYL-PEPTIDASE I"/>
    <property type="match status" value="1"/>
</dbReference>
<dbReference type="RefSeq" id="WP_057802467.1">
    <property type="nucleotide sequence ID" value="NZ_AZDV01000015.1"/>
</dbReference>
<comment type="subcellular location">
    <subcellularLocation>
        <location evidence="3 9">Cytoplasm</location>
    </subcellularLocation>
</comment>
<dbReference type="PRINTS" id="PR00706">
    <property type="entry name" value="PYROGLUPTASE"/>
</dbReference>
<proteinExistence type="inferred from homology"/>
<dbReference type="AlphaFoldDB" id="A0A0R1LHJ7"/>
<dbReference type="FunFam" id="3.40.630.20:FF:000001">
    <property type="entry name" value="Pyrrolidone-carboxylate peptidase"/>
    <property type="match status" value="1"/>
</dbReference>
<evidence type="ECO:0000256" key="1">
    <source>
        <dbReference type="ARBA" id="ARBA00001770"/>
    </source>
</evidence>
<feature type="active site" evidence="9 11">
    <location>
        <position position="141"/>
    </location>
</feature>
<comment type="function">
    <text evidence="2 9">Removes 5-oxoproline from various penultimate amino acid residues except L-proline.</text>
</comment>
<dbReference type="InterPro" id="IPR033694">
    <property type="entry name" value="PGPEP1_Cys_AS"/>
</dbReference>
<evidence type="ECO:0000256" key="11">
    <source>
        <dbReference type="PROSITE-ProRule" id="PRU10077"/>
    </source>
</evidence>
<evidence type="ECO:0000313" key="13">
    <source>
        <dbReference type="Proteomes" id="UP000051955"/>
    </source>
</evidence>
<dbReference type="InterPro" id="IPR029762">
    <property type="entry name" value="PGP-I_bact-type"/>
</dbReference>
<dbReference type="PROSITE" id="PS01333">
    <property type="entry name" value="PYRASE_GLU"/>
    <property type="match status" value="1"/>
</dbReference>
<evidence type="ECO:0000256" key="9">
    <source>
        <dbReference type="HAMAP-Rule" id="MF_00417"/>
    </source>
</evidence>
<evidence type="ECO:0000256" key="8">
    <source>
        <dbReference type="ARBA" id="ARBA00022807"/>
    </source>
</evidence>
<dbReference type="InterPro" id="IPR016125">
    <property type="entry name" value="Peptidase_C15-like"/>
</dbReference>
<keyword evidence="5 9" id="KW-0963">Cytoplasm</keyword>
<dbReference type="GO" id="GO:0016920">
    <property type="term" value="F:pyroglutamyl-peptidase activity"/>
    <property type="evidence" value="ECO:0007669"/>
    <property type="project" value="UniProtKB-UniRule"/>
</dbReference>
<sequence length="201" mass="21496">MKILVTGFDPFGQETVNPAWEAVRRLPATVKTATIVTQEIPTVFGQSARVLHAAIVRERPDVVLSIGQAGGRAALTPERVAINLDDARIADNAGQQPQDQPIQSTGAPAYFTQLPVKAMVTAIQQAGLPAQLSTTAGTFVCNHLMYQAQYQRATEFSDLRAGFLHIPFLPEQVIQRPGTPSLALADAVRGITAALTAIVTE</sequence>
<evidence type="ECO:0000313" key="12">
    <source>
        <dbReference type="EMBL" id="KRK95173.1"/>
    </source>
</evidence>
<comment type="similarity">
    <text evidence="4 9">Belongs to the peptidase C15 family.</text>
</comment>
<evidence type="ECO:0000256" key="6">
    <source>
        <dbReference type="ARBA" id="ARBA00022670"/>
    </source>
</evidence>
<evidence type="ECO:0000256" key="10">
    <source>
        <dbReference type="PROSITE-ProRule" id="PRU10076"/>
    </source>
</evidence>
<accession>A0A0R1LHJ7</accession>
<reference evidence="12 13" key="1">
    <citation type="journal article" date="2015" name="Genome Announc.">
        <title>Expanding the biotechnology potential of lactobacilli through comparative genomics of 213 strains and associated genera.</title>
        <authorList>
            <person name="Sun Z."/>
            <person name="Harris H.M."/>
            <person name="McCann A."/>
            <person name="Guo C."/>
            <person name="Argimon S."/>
            <person name="Zhang W."/>
            <person name="Yang X."/>
            <person name="Jeffery I.B."/>
            <person name="Cooney J.C."/>
            <person name="Kagawa T.F."/>
            <person name="Liu W."/>
            <person name="Song Y."/>
            <person name="Salvetti E."/>
            <person name="Wrobel A."/>
            <person name="Rasinkangas P."/>
            <person name="Parkhill J."/>
            <person name="Rea M.C."/>
            <person name="O'Sullivan O."/>
            <person name="Ritari J."/>
            <person name="Douillard F.P."/>
            <person name="Paul Ross R."/>
            <person name="Yang R."/>
            <person name="Briner A.E."/>
            <person name="Felis G.E."/>
            <person name="de Vos W.M."/>
            <person name="Barrangou R."/>
            <person name="Klaenhammer T.R."/>
            <person name="Caufield P.W."/>
            <person name="Cui Y."/>
            <person name="Zhang H."/>
            <person name="O'Toole P.W."/>
        </authorList>
    </citation>
    <scope>NUCLEOTIDE SEQUENCE [LARGE SCALE GENOMIC DNA]</scope>
    <source>
        <strain evidence="12 13">DSM 19394</strain>
    </source>
</reference>
<keyword evidence="7 9" id="KW-0378">Hydrolase</keyword>
<dbReference type="GO" id="GO:0006508">
    <property type="term" value="P:proteolysis"/>
    <property type="evidence" value="ECO:0007669"/>
    <property type="project" value="UniProtKB-KW"/>
</dbReference>
<dbReference type="EMBL" id="AZDV01000015">
    <property type="protein sequence ID" value="KRK95173.1"/>
    <property type="molecule type" value="Genomic_DNA"/>
</dbReference>
<dbReference type="PROSITE" id="PS01334">
    <property type="entry name" value="PYRASE_CYS"/>
    <property type="match status" value="1"/>
</dbReference>
<keyword evidence="8 9" id="KW-0788">Thiol protease</keyword>
<dbReference type="InterPro" id="IPR033693">
    <property type="entry name" value="PGPEP1_Glu_AS"/>
</dbReference>
<gene>
    <name evidence="9" type="primary">pcp</name>
    <name evidence="12" type="ORF">FD25_GL001554</name>
</gene>
<dbReference type="PANTHER" id="PTHR23402">
    <property type="entry name" value="PROTEASE FAMILY C15 PYROGLUTAMYL-PEPTIDASE I-RELATED"/>
    <property type="match status" value="1"/>
</dbReference>
<dbReference type="PATRIC" id="fig|1423715.3.peg.1592"/>
<keyword evidence="6 9" id="KW-0645">Protease</keyword>
<dbReference type="HAMAP" id="MF_00417">
    <property type="entry name" value="Pyrrolid_peptidase"/>
    <property type="match status" value="1"/>
</dbReference>
<protein>
    <recommendedName>
        <fullName evidence="9">Pyrrolidone-carboxylate peptidase</fullName>
        <ecNumber evidence="9">3.4.19.3</ecNumber>
    </recommendedName>
    <alternativeName>
        <fullName evidence="9">5-oxoprolyl-peptidase</fullName>
    </alternativeName>
    <alternativeName>
        <fullName evidence="9">Pyroglutamyl-peptidase I</fullName>
        <shortName evidence="9">PGP-I</shortName>
        <shortName evidence="9">Pyrase</shortName>
    </alternativeName>
</protein>
<feature type="active site" evidence="9 10">
    <location>
        <position position="78"/>
    </location>
</feature>
<keyword evidence="13" id="KW-1185">Reference proteome</keyword>
<evidence type="ECO:0000256" key="4">
    <source>
        <dbReference type="ARBA" id="ARBA00006641"/>
    </source>
</evidence>
<organism evidence="12 13">
    <name type="scientific">Levilactobacillus acidifarinae DSM 19394 = JCM 15949</name>
    <dbReference type="NCBI Taxonomy" id="1423715"/>
    <lineage>
        <taxon>Bacteria</taxon>
        <taxon>Bacillati</taxon>
        <taxon>Bacillota</taxon>
        <taxon>Bacilli</taxon>
        <taxon>Lactobacillales</taxon>
        <taxon>Lactobacillaceae</taxon>
        <taxon>Levilactobacillus</taxon>
    </lineage>
</organism>
<feature type="active site" evidence="9">
    <location>
        <position position="165"/>
    </location>
</feature>
<dbReference type="InterPro" id="IPR036440">
    <property type="entry name" value="Peptidase_C15-like_sf"/>
</dbReference>
<dbReference type="NCBIfam" id="TIGR00504">
    <property type="entry name" value="pyro_pdase"/>
    <property type="match status" value="1"/>
</dbReference>
<dbReference type="EC" id="3.4.19.3" evidence="9"/>
<dbReference type="PIRSF" id="PIRSF015592">
    <property type="entry name" value="Prld-crbxl_pptds"/>
    <property type="match status" value="1"/>
</dbReference>
<dbReference type="STRING" id="1423715.FD25_GL001554"/>
<comment type="catalytic activity">
    <reaction evidence="1 9 10">
        <text>Release of an N-terminal pyroglutamyl group from a polypeptide, the second amino acid generally not being Pro.</text>
        <dbReference type="EC" id="3.4.19.3"/>
    </reaction>
</comment>
<comment type="subunit">
    <text evidence="9">Homotetramer.</text>
</comment>
<dbReference type="GO" id="GO:0005829">
    <property type="term" value="C:cytosol"/>
    <property type="evidence" value="ECO:0007669"/>
    <property type="project" value="InterPro"/>
</dbReference>
<dbReference type="Pfam" id="PF01470">
    <property type="entry name" value="Peptidase_C15"/>
    <property type="match status" value="1"/>
</dbReference>
<evidence type="ECO:0000256" key="2">
    <source>
        <dbReference type="ARBA" id="ARBA00002280"/>
    </source>
</evidence>
<dbReference type="NCBIfam" id="NF009676">
    <property type="entry name" value="PRK13197.1"/>
    <property type="match status" value="1"/>
</dbReference>
<evidence type="ECO:0000256" key="3">
    <source>
        <dbReference type="ARBA" id="ARBA00004496"/>
    </source>
</evidence>
<dbReference type="CDD" id="cd00501">
    <property type="entry name" value="Peptidase_C15"/>
    <property type="match status" value="1"/>
</dbReference>
<dbReference type="InterPro" id="IPR000816">
    <property type="entry name" value="Peptidase_C15"/>
</dbReference>
<dbReference type="Gene3D" id="3.40.630.20">
    <property type="entry name" value="Peptidase C15, pyroglutamyl peptidase I-like"/>
    <property type="match status" value="1"/>
</dbReference>
<evidence type="ECO:0000256" key="5">
    <source>
        <dbReference type="ARBA" id="ARBA00022490"/>
    </source>
</evidence>
<evidence type="ECO:0000256" key="7">
    <source>
        <dbReference type="ARBA" id="ARBA00022801"/>
    </source>
</evidence>
<comment type="caution">
    <text evidence="12">The sequence shown here is derived from an EMBL/GenBank/DDBJ whole genome shotgun (WGS) entry which is preliminary data.</text>
</comment>
<dbReference type="SUPFAM" id="SSF53182">
    <property type="entry name" value="Pyrrolidone carboxyl peptidase (pyroglutamate aminopeptidase)"/>
    <property type="match status" value="1"/>
</dbReference>
<dbReference type="Proteomes" id="UP000051955">
    <property type="component" value="Unassembled WGS sequence"/>
</dbReference>
<name>A0A0R1LHJ7_9LACO</name>
<dbReference type="OrthoDB" id="9779738at2"/>